<sequence>MDVIMIKRVRALSNASSRFFGASKWVLILMVFSCVAKYASVIVLLMLGIGPGSHITAMEVDFMGTFICGAIVPNSGYLMSADIPTLCFEIILFVLAVFYFAIDVWESYRPLKPNALSDHSHDSCPQPETQKLEGGKVNELMQIMARDSTIYFALNLAATLLHVGNWKSNPNFYVALSMSLQAFIPFCFAPRLVINVRERDRQVHMRGYASDFSDMPRTPVLFRPGQHIDSLA</sequence>
<keyword evidence="1" id="KW-1133">Transmembrane helix</keyword>
<keyword evidence="1" id="KW-0812">Transmembrane</keyword>
<accession>A0A0C9W2J9</accession>
<evidence type="ECO:0000256" key="1">
    <source>
        <dbReference type="SAM" id="Phobius"/>
    </source>
</evidence>
<keyword evidence="3" id="KW-1185">Reference proteome</keyword>
<feature type="transmembrane region" description="Helical" evidence="1">
    <location>
        <begin position="172"/>
        <end position="194"/>
    </location>
</feature>
<dbReference type="HOGENOM" id="CLU_1360567_0_0_1"/>
<reference evidence="2 3" key="1">
    <citation type="submission" date="2014-04" db="EMBL/GenBank/DDBJ databases">
        <title>Evolutionary Origins and Diversification of the Mycorrhizal Mutualists.</title>
        <authorList>
            <consortium name="DOE Joint Genome Institute"/>
            <consortium name="Mycorrhizal Genomics Consortium"/>
            <person name="Kohler A."/>
            <person name="Kuo A."/>
            <person name="Nagy L.G."/>
            <person name="Floudas D."/>
            <person name="Copeland A."/>
            <person name="Barry K.W."/>
            <person name="Cichocki N."/>
            <person name="Veneault-Fourrey C."/>
            <person name="LaButti K."/>
            <person name="Lindquist E.A."/>
            <person name="Lipzen A."/>
            <person name="Lundell T."/>
            <person name="Morin E."/>
            <person name="Murat C."/>
            <person name="Riley R."/>
            <person name="Ohm R."/>
            <person name="Sun H."/>
            <person name="Tunlid A."/>
            <person name="Henrissat B."/>
            <person name="Grigoriev I.V."/>
            <person name="Hibbett D.S."/>
            <person name="Martin F."/>
        </authorList>
    </citation>
    <scope>NUCLEOTIDE SEQUENCE [LARGE SCALE GENOMIC DNA]</scope>
    <source>
        <strain evidence="2 3">MD-312</strain>
    </source>
</reference>
<name>A0A0C9W2J9_9AGAM</name>
<gene>
    <name evidence="2" type="ORF">HYDPIDRAFT_111190</name>
</gene>
<feature type="transmembrane region" description="Helical" evidence="1">
    <location>
        <begin position="83"/>
        <end position="102"/>
    </location>
</feature>
<feature type="transmembrane region" description="Helical" evidence="1">
    <location>
        <begin position="25"/>
        <end position="49"/>
    </location>
</feature>
<dbReference type="OrthoDB" id="2687509at2759"/>
<evidence type="ECO:0000313" key="3">
    <source>
        <dbReference type="Proteomes" id="UP000053820"/>
    </source>
</evidence>
<organism evidence="2 3">
    <name type="scientific">Hydnomerulius pinastri MD-312</name>
    <dbReference type="NCBI Taxonomy" id="994086"/>
    <lineage>
        <taxon>Eukaryota</taxon>
        <taxon>Fungi</taxon>
        <taxon>Dikarya</taxon>
        <taxon>Basidiomycota</taxon>
        <taxon>Agaricomycotina</taxon>
        <taxon>Agaricomycetes</taxon>
        <taxon>Agaricomycetidae</taxon>
        <taxon>Boletales</taxon>
        <taxon>Boletales incertae sedis</taxon>
        <taxon>Leucogyrophana</taxon>
    </lineage>
</organism>
<dbReference type="EMBL" id="KN839844">
    <property type="protein sequence ID" value="KIJ65250.1"/>
    <property type="molecule type" value="Genomic_DNA"/>
</dbReference>
<proteinExistence type="predicted"/>
<keyword evidence="1" id="KW-0472">Membrane</keyword>
<evidence type="ECO:0000313" key="2">
    <source>
        <dbReference type="EMBL" id="KIJ65250.1"/>
    </source>
</evidence>
<protein>
    <submittedName>
        <fullName evidence="2">Uncharacterized protein</fullName>
    </submittedName>
</protein>
<dbReference type="AlphaFoldDB" id="A0A0C9W2J9"/>
<dbReference type="Proteomes" id="UP000053820">
    <property type="component" value="Unassembled WGS sequence"/>
</dbReference>